<reference evidence="3 4" key="1">
    <citation type="submission" date="2021-01" db="EMBL/GenBank/DDBJ databases">
        <title>Isolation and description of Catonella massiliensis sp. nov., a novel Catonella species, isolated from a stable periodontitis subject.</title>
        <authorList>
            <person name="Antezack A."/>
            <person name="Boxberger M."/>
            <person name="La Scola B."/>
            <person name="Monnet-Corti V."/>
        </authorList>
    </citation>
    <scope>NUCLEOTIDE SEQUENCE [LARGE SCALE GENOMIC DNA]</scope>
    <source>
        <strain evidence="3 4">Marseille-Q4567</strain>
    </source>
</reference>
<name>A0ABS1IZ36_9FIRM</name>
<dbReference type="PANTHER" id="PTHR35794">
    <property type="entry name" value="CELL DIVISION PROTEIN DIVIVA"/>
    <property type="match status" value="1"/>
</dbReference>
<feature type="region of interest" description="Disordered" evidence="2">
    <location>
        <begin position="208"/>
        <end position="360"/>
    </location>
</feature>
<evidence type="ECO:0000256" key="1">
    <source>
        <dbReference type="SAM" id="Coils"/>
    </source>
</evidence>
<dbReference type="Gene3D" id="6.10.250.660">
    <property type="match status" value="1"/>
</dbReference>
<organism evidence="3 4">
    <name type="scientific">Catonella massiliensis</name>
    <dbReference type="NCBI Taxonomy" id="2799636"/>
    <lineage>
        <taxon>Bacteria</taxon>
        <taxon>Bacillati</taxon>
        <taxon>Bacillota</taxon>
        <taxon>Clostridia</taxon>
        <taxon>Lachnospirales</taxon>
        <taxon>Lachnospiraceae</taxon>
        <taxon>Catonella</taxon>
    </lineage>
</organism>
<dbReference type="Proteomes" id="UP000604730">
    <property type="component" value="Unassembled WGS sequence"/>
</dbReference>
<dbReference type="EMBL" id="JAEPRJ010000001">
    <property type="protein sequence ID" value="MBK5897148.1"/>
    <property type="molecule type" value="Genomic_DNA"/>
</dbReference>
<dbReference type="Pfam" id="PF05103">
    <property type="entry name" value="DivIVA"/>
    <property type="match status" value="1"/>
</dbReference>
<accession>A0ABS1IZ36</accession>
<sequence>MLSLNEIKNHEFKKGIGYTKKSVDDFVNEIVESFEEVNRENSELKEKLTTLSEGMQYYKSIEKTLQKSLVLAQKTADEKKEKALNNAKIIEKVARSRADSIITKAKNDLDAIYRQTDELNRRFELYKSYVKNLITTQLDLINSDTYKISVNDLDGYLKLKDELEDARNAIPEDEDNTSEVDENIADFLSDKETADDEEAVEKDEFEAVMEKSKEEDVDHVPELKHKTATKPVQEAKPASAGTPVQGVKPMTSAKPMQEAKKASDVKPVQENTAAKAVTTQEIKPVKVPKITPSAKPVQGVHPASESAPVSDARHFAETRTIRGVRTENDKHLHESKPVTDVSPASELKAAAEEVHPHESVPTAVEMLSSAAKSQSAGNLRAGEMNAQERRVLLAKKIAAEEKTRQEIDRMQNLREQSTSVNDNLINRIPRDILGTDDEIL</sequence>
<feature type="coiled-coil region" evidence="1">
    <location>
        <begin position="27"/>
        <end position="54"/>
    </location>
</feature>
<evidence type="ECO:0000313" key="3">
    <source>
        <dbReference type="EMBL" id="MBK5897148.1"/>
    </source>
</evidence>
<comment type="caution">
    <text evidence="3">The sequence shown here is derived from an EMBL/GenBank/DDBJ whole genome shotgun (WGS) entry which is preliminary data.</text>
</comment>
<gene>
    <name evidence="3" type="ORF">JJN12_05015</name>
</gene>
<dbReference type="PANTHER" id="PTHR35794:SF2">
    <property type="entry name" value="CELL DIVISION PROTEIN DIVIVA"/>
    <property type="match status" value="1"/>
</dbReference>
<protein>
    <submittedName>
        <fullName evidence="3">DivIVA domain-containing protein</fullName>
    </submittedName>
</protein>
<dbReference type="RefSeq" id="WP_208428654.1">
    <property type="nucleotide sequence ID" value="NZ_JAEPRJ010000001.1"/>
</dbReference>
<dbReference type="InterPro" id="IPR007793">
    <property type="entry name" value="DivIVA_fam"/>
</dbReference>
<evidence type="ECO:0000256" key="2">
    <source>
        <dbReference type="SAM" id="MobiDB-lite"/>
    </source>
</evidence>
<proteinExistence type="predicted"/>
<feature type="compositionally biased region" description="Basic and acidic residues" evidence="2">
    <location>
        <begin position="311"/>
        <end position="337"/>
    </location>
</feature>
<feature type="compositionally biased region" description="Basic and acidic residues" evidence="2">
    <location>
        <begin position="208"/>
        <end position="225"/>
    </location>
</feature>
<feature type="compositionally biased region" description="Basic and acidic residues" evidence="2">
    <location>
        <begin position="349"/>
        <end position="358"/>
    </location>
</feature>
<keyword evidence="4" id="KW-1185">Reference proteome</keyword>
<evidence type="ECO:0000313" key="4">
    <source>
        <dbReference type="Proteomes" id="UP000604730"/>
    </source>
</evidence>
<keyword evidence="1" id="KW-0175">Coiled coil</keyword>
<feature type="compositionally biased region" description="Polar residues" evidence="2">
    <location>
        <begin position="269"/>
        <end position="281"/>
    </location>
</feature>